<dbReference type="GO" id="GO:0006974">
    <property type="term" value="P:DNA damage response"/>
    <property type="evidence" value="ECO:0007669"/>
    <property type="project" value="UniProtKB-KW"/>
</dbReference>
<dbReference type="InterPro" id="IPR036420">
    <property type="entry name" value="BRCT_dom_sf"/>
</dbReference>
<feature type="region of interest" description="Disordered" evidence="4">
    <location>
        <begin position="1515"/>
        <end position="1539"/>
    </location>
</feature>
<feature type="compositionally biased region" description="Basic and acidic residues" evidence="4">
    <location>
        <begin position="437"/>
        <end position="447"/>
    </location>
</feature>
<feature type="region of interest" description="Disordered" evidence="4">
    <location>
        <begin position="170"/>
        <end position="197"/>
    </location>
</feature>
<organism evidence="6 7">
    <name type="scientific">Phaeosphaeria nodorum (strain SN15 / ATCC MYA-4574 / FGSC 10173)</name>
    <name type="common">Glume blotch fungus</name>
    <name type="synonym">Parastagonospora nodorum</name>
    <dbReference type="NCBI Taxonomy" id="321614"/>
    <lineage>
        <taxon>Eukaryota</taxon>
        <taxon>Fungi</taxon>
        <taxon>Dikarya</taxon>
        <taxon>Ascomycota</taxon>
        <taxon>Pezizomycotina</taxon>
        <taxon>Dothideomycetes</taxon>
        <taxon>Pleosporomycetidae</taxon>
        <taxon>Pleosporales</taxon>
        <taxon>Pleosporineae</taxon>
        <taxon>Phaeosphaeriaceae</taxon>
        <taxon>Parastagonospora</taxon>
    </lineage>
</organism>
<dbReference type="Gene3D" id="3.40.50.10190">
    <property type="entry name" value="BRCT domain"/>
    <property type="match status" value="1"/>
</dbReference>
<feature type="compositionally biased region" description="Basic residues" evidence="4">
    <location>
        <begin position="974"/>
        <end position="983"/>
    </location>
</feature>
<feature type="compositionally biased region" description="Polar residues" evidence="4">
    <location>
        <begin position="304"/>
        <end position="313"/>
    </location>
</feature>
<dbReference type="GO" id="GO:0005634">
    <property type="term" value="C:nucleus"/>
    <property type="evidence" value="ECO:0007669"/>
    <property type="project" value="UniProtKB-SubCell"/>
</dbReference>
<feature type="compositionally biased region" description="Polar residues" evidence="4">
    <location>
        <begin position="564"/>
        <end position="590"/>
    </location>
</feature>
<dbReference type="PROSITE" id="PS50172">
    <property type="entry name" value="BRCT"/>
    <property type="match status" value="1"/>
</dbReference>
<reference evidence="7" key="1">
    <citation type="journal article" date="2021" name="BMC Genomics">
        <title>Chromosome-level genome assembly and manually-curated proteome of model necrotroph Parastagonospora nodorum Sn15 reveals a genome-wide trove of candidate effector homologs, and redundancy of virulence-related functions within an accessory chromosome.</title>
        <authorList>
            <person name="Bertazzoni S."/>
            <person name="Jones D.A.B."/>
            <person name="Phan H.T."/>
            <person name="Tan K.-C."/>
            <person name="Hane J.K."/>
        </authorList>
    </citation>
    <scope>NUCLEOTIDE SEQUENCE [LARGE SCALE GENOMIC DNA]</scope>
    <source>
        <strain evidence="7">SN15 / ATCC MYA-4574 / FGSC 10173)</strain>
    </source>
</reference>
<name>A0A7U2I8M7_PHANO</name>
<feature type="compositionally biased region" description="Basic and acidic residues" evidence="4">
    <location>
        <begin position="1530"/>
        <end position="1539"/>
    </location>
</feature>
<feature type="region of interest" description="Disordered" evidence="4">
    <location>
        <begin position="28"/>
        <end position="47"/>
    </location>
</feature>
<evidence type="ECO:0000256" key="4">
    <source>
        <dbReference type="SAM" id="MobiDB-lite"/>
    </source>
</evidence>
<dbReference type="Pfam" id="PF00533">
    <property type="entry name" value="BRCT"/>
    <property type="match status" value="1"/>
</dbReference>
<dbReference type="OrthoDB" id="129353at2759"/>
<dbReference type="PANTHER" id="PTHR15321:SF3">
    <property type="entry name" value="TP53-BINDING PROTEIN 1"/>
    <property type="match status" value="1"/>
</dbReference>
<dbReference type="InterPro" id="IPR041297">
    <property type="entry name" value="Crb2_Tudor"/>
</dbReference>
<evidence type="ECO:0000313" key="6">
    <source>
        <dbReference type="EMBL" id="QRD05253.1"/>
    </source>
</evidence>
<dbReference type="Pfam" id="PF18115">
    <property type="entry name" value="Tudor_3"/>
    <property type="match status" value="1"/>
</dbReference>
<keyword evidence="3" id="KW-0539">Nucleus</keyword>
<dbReference type="Gene3D" id="2.30.30.140">
    <property type="match status" value="1"/>
</dbReference>
<feature type="compositionally biased region" description="Basic and acidic residues" evidence="4">
    <location>
        <begin position="698"/>
        <end position="709"/>
    </location>
</feature>
<evidence type="ECO:0000256" key="1">
    <source>
        <dbReference type="ARBA" id="ARBA00004123"/>
    </source>
</evidence>
<protein>
    <recommendedName>
        <fullName evidence="5">BRCT domain-containing protein</fullName>
    </recommendedName>
</protein>
<dbReference type="InterPro" id="IPR047252">
    <property type="entry name" value="TP53BP1-like"/>
</dbReference>
<feature type="domain" description="BRCT" evidence="5">
    <location>
        <begin position="1269"/>
        <end position="1398"/>
    </location>
</feature>
<dbReference type="InterPro" id="IPR001357">
    <property type="entry name" value="BRCT_dom"/>
</dbReference>
<feature type="compositionally biased region" description="Polar residues" evidence="4">
    <location>
        <begin position="185"/>
        <end position="197"/>
    </location>
</feature>
<feature type="compositionally biased region" description="Polar residues" evidence="4">
    <location>
        <begin position="792"/>
        <end position="816"/>
    </location>
</feature>
<dbReference type="CDD" id="cd17745">
    <property type="entry name" value="BRCT_p53bp1_rpt1"/>
    <property type="match status" value="1"/>
</dbReference>
<dbReference type="EMBL" id="CP069040">
    <property type="protein sequence ID" value="QRD05253.1"/>
    <property type="molecule type" value="Genomic_DNA"/>
</dbReference>
<feature type="compositionally biased region" description="Basic and acidic residues" evidence="4">
    <location>
        <begin position="363"/>
        <end position="374"/>
    </location>
</feature>
<gene>
    <name evidence="6" type="ORF">JI435_111560</name>
</gene>
<sequence length="1570" mass="170221">MSESQASTGLDERFFDDPSQLSQLLRQRAGSDRAFHLSTSTESHQSGIPASASIFAVPLQPLSGLPDQLQPPVVLAPFNRALSPRRVASTRNVKPALPTHHSAPTSTGFVKETDGAPIMFHSFAGGIDAPGDTQPDSQIYNHYTSAVHPTQETPVARKGSVPKSLFVEHVDEGEGDSPNDGLQFVESSQDQQSPNITSPTVMYDDDVLGVLPPGQYAPTSPLKFETPAIAGRKRDSSGQMLSSAVRTNITTPGTVASAAAFAFPGFGGGGGGASMSLTQVWQNTQAPTSPALPEASEDVAFTRPSPNFTNVRPSSPAEGLSSPIKAMRDETPRSDPPVRSSSEPRAEYVSMKESQERRKRTTREKPVQLVKEDSWEVPSAAQFRIQKRKLKEDLERKAAMSFMHVSAPAPFSPDSSKRRGRKRSVFSPVETAARPAAESRDNDEPIEKPAQAMTTHEQDNDDSPDEFSRDAVKQSSKENRVQVPKTSSHPIRTQSGQSPRHSSQLATPTSQLERESQPQAPASQPLPREALRPHSSRDSVAIMDSQPDTTANYDSIPRPKSLRFPSSPSINQYSINQTTMASKTGYTSQVISSSIPPLPPGLSPEDTANGLDEDIMPEDEDGVPSSPPISAVDGSVTYDEHDQAYDEYAEGGGVRESVEPTAPDEEAASEDEEDLPLTKPEPEEDENSSPDQEDIEKVDELDLVQHQRVDLGTNHEVSETLEQEQLPQELHEERAQEHSAPAEGIQDSEAPATSPPLRRQRQSTVPETDALEETQPSLFPGDSAMHDDTHQTADPSAPDQTNSTEPFHTANEQLPGSQHDPLLPESSKENGSDSIMADERLRSLQDIHNLPDTQMEEEIEIPRLSGFDDEDENLVNSSSPAPPSAKRRKVTYTTKRNVFRSPVKPMAAPTIDADQFPTSLRDEQGPALVDTPPTSSAQEREDQGANAAVRAREEAQASYTRQATLKTKLAPKPTRVKTQKKGALKSVDREILAAMSSSPSKAEPAVGSRTSTPVTPTKRAKRKAVANVDVAMPDADEERDELADPTPEPASKEAVVKTASDSGEASAGDIIAPNRILASWPGSHFYPAICLGRVAGRQLNVRFDDGNTTTLDASQVRAFDLRPGDHVKVDEAGMKKHTYVIVGFKDKIEDVVAQDSPTTDHRGYSAIVLEEKRRDSLPAAKTLQPLKRISVPMGRIYLTTQLWMRLRDRSYNFSPPNSPSKSTSRIGTPVHAADALTTPSFSRRGMTVPSLLKNATGRAASVASSSARSGSGVFSNMAFVLTSTAMDVDKEELSRVIKSNGGMVLGQGFHELFDYESADAPTSSQSRRQSASVVDGAEGLVLKPSYRDLGFVALISDSHSRSTKYIQALALNVPCLHLRWVQDSLNASRAVPFIKYQLPAGVSKFLDPNGVVRSRTMMPYDPAADDLSFDQTISNRDLLLQNQTVLLVTGKSKKEIEKRQPFIFLTHALGSATVGRCADLAAASDMIRDAQWDWIYVNGEAGVADAASELFGTGKPAASGKSKKGKKRKREEGEEKEELVARGEIGGKKVKITCAEFVIQSLILGALVEE</sequence>
<feature type="compositionally biased region" description="Acidic residues" evidence="4">
    <location>
        <begin position="662"/>
        <end position="675"/>
    </location>
</feature>
<feature type="region of interest" description="Disordered" evidence="4">
    <location>
        <begin position="300"/>
        <end position="385"/>
    </location>
</feature>
<dbReference type="SUPFAM" id="SSF52113">
    <property type="entry name" value="BRCT domain"/>
    <property type="match status" value="1"/>
</dbReference>
<feature type="region of interest" description="Disordered" evidence="4">
    <location>
        <begin position="401"/>
        <end position="1054"/>
    </location>
</feature>
<dbReference type="FunFam" id="3.40.50.10190:FF:000083">
    <property type="entry name" value="DNA damage repair protein (Rad9)"/>
    <property type="match status" value="1"/>
</dbReference>
<comment type="subcellular location">
    <subcellularLocation>
        <location evidence="1">Nucleus</location>
    </subcellularLocation>
</comment>
<dbReference type="InterPro" id="IPR047249">
    <property type="entry name" value="BRCT_p53bp1-like_rpt1"/>
</dbReference>
<feature type="compositionally biased region" description="Basic and acidic residues" evidence="4">
    <location>
        <begin position="466"/>
        <end position="480"/>
    </location>
</feature>
<feature type="compositionally biased region" description="Basic and acidic residues" evidence="4">
    <location>
        <begin position="826"/>
        <end position="845"/>
    </location>
</feature>
<feature type="compositionally biased region" description="Polar residues" evidence="4">
    <location>
        <begin position="37"/>
        <end position="47"/>
    </location>
</feature>
<evidence type="ECO:0000313" key="7">
    <source>
        <dbReference type="Proteomes" id="UP000663193"/>
    </source>
</evidence>
<proteinExistence type="predicted"/>
<dbReference type="Proteomes" id="UP000663193">
    <property type="component" value="Chromosome 18"/>
</dbReference>
<evidence type="ECO:0000256" key="3">
    <source>
        <dbReference type="ARBA" id="ARBA00023242"/>
    </source>
</evidence>
<dbReference type="VEuPathDB" id="FungiDB:JI435_111560"/>
<accession>A0A7U2I8M7</accession>
<feature type="compositionally biased region" description="Acidic residues" evidence="4">
    <location>
        <begin position="1034"/>
        <end position="1043"/>
    </location>
</feature>
<keyword evidence="7" id="KW-1185">Reference proteome</keyword>
<keyword evidence="2" id="KW-0227">DNA damage</keyword>
<feature type="compositionally biased region" description="Polar residues" evidence="4">
    <location>
        <begin position="484"/>
        <end position="511"/>
    </location>
</feature>
<dbReference type="SMART" id="SM00292">
    <property type="entry name" value="BRCT"/>
    <property type="match status" value="1"/>
</dbReference>
<feature type="compositionally biased region" description="Acidic residues" evidence="4">
    <location>
        <begin position="682"/>
        <end position="697"/>
    </location>
</feature>
<evidence type="ECO:0000259" key="5">
    <source>
        <dbReference type="PROSITE" id="PS50172"/>
    </source>
</evidence>
<dbReference type="PANTHER" id="PTHR15321">
    <property type="entry name" value="TUMOR SUPPRESSOR P53-BINDING PROTEIN 1"/>
    <property type="match status" value="1"/>
</dbReference>
<feature type="compositionally biased region" description="Acidic residues" evidence="4">
    <location>
        <begin position="611"/>
        <end position="622"/>
    </location>
</feature>
<evidence type="ECO:0000256" key="2">
    <source>
        <dbReference type="ARBA" id="ARBA00022763"/>
    </source>
</evidence>